<accession>T1KX12</accession>
<reference evidence="10" key="1">
    <citation type="submission" date="2011-08" db="EMBL/GenBank/DDBJ databases">
        <authorList>
            <person name="Rombauts S."/>
        </authorList>
    </citation>
    <scope>NUCLEOTIDE SEQUENCE</scope>
    <source>
        <strain evidence="10">London</strain>
    </source>
</reference>
<dbReference type="SUPFAM" id="SSF160059">
    <property type="entry name" value="PriA/YqbF domain"/>
    <property type="match status" value="1"/>
</dbReference>
<dbReference type="STRING" id="32264.T1KX12"/>
<keyword evidence="4 6" id="KW-0539">Nucleus</keyword>
<evidence type="ECO:0000256" key="6">
    <source>
        <dbReference type="RuleBase" id="RU367161"/>
    </source>
</evidence>
<feature type="domain" description="DNA replication complex GINS protein PSF3 N-terminal" evidence="8">
    <location>
        <begin position="14"/>
        <end position="65"/>
    </location>
</feature>
<dbReference type="InterPro" id="IPR038437">
    <property type="entry name" value="GINS_Psf3_sf"/>
</dbReference>
<evidence type="ECO:0000256" key="1">
    <source>
        <dbReference type="ARBA" id="ARBA00004123"/>
    </source>
</evidence>
<protein>
    <recommendedName>
        <fullName evidence="6">DNA replication complex GINS protein PSF3</fullName>
    </recommendedName>
</protein>
<dbReference type="Proteomes" id="UP000015104">
    <property type="component" value="Unassembled WGS sequence"/>
</dbReference>
<dbReference type="EnsemblMetazoa" id="tetur25g00740.1">
    <property type="protein sequence ID" value="tetur25g00740.1"/>
    <property type="gene ID" value="tetur25g00740"/>
</dbReference>
<dbReference type="EMBL" id="CAEY01000675">
    <property type="status" value="NOT_ANNOTATED_CDS"/>
    <property type="molecule type" value="Genomic_DNA"/>
</dbReference>
<comment type="subcellular location">
    <subcellularLocation>
        <location evidence="1 6">Nucleus</location>
    </subcellularLocation>
</comment>
<dbReference type="InterPro" id="IPR010492">
    <property type="entry name" value="GINS_Psf3"/>
</dbReference>
<dbReference type="OrthoDB" id="10251744at2759"/>
<dbReference type="Gene3D" id="1.20.58.2050">
    <property type="match status" value="1"/>
</dbReference>
<dbReference type="CDD" id="cd21693">
    <property type="entry name" value="GINS_B_Psf3"/>
    <property type="match status" value="1"/>
</dbReference>
<dbReference type="Pfam" id="PF22466">
    <property type="entry name" value="PSF3_N"/>
    <property type="match status" value="1"/>
</dbReference>
<dbReference type="InterPro" id="IPR036224">
    <property type="entry name" value="GINS_bundle-like_dom_sf"/>
</dbReference>
<comment type="function">
    <text evidence="5">Required for correct functioning of the GINS complex, a complex that plays an essential role in the initiation of DNA replication, and progression of DNA replication forks. GINS complex is a core component of CDC45-MCM-GINS (CMG) helicase, the molecular machine that unwinds template DNA during replication, and around which the replisome is built.</text>
</comment>
<comment type="function">
    <text evidence="6">The GINS complex plays an essential role in the initiation of DNA replication.</text>
</comment>
<gene>
    <name evidence="9" type="primary">107368056</name>
</gene>
<dbReference type="GO" id="GO:1902975">
    <property type="term" value="P:mitotic DNA replication initiation"/>
    <property type="evidence" value="ECO:0007669"/>
    <property type="project" value="TreeGrafter"/>
</dbReference>
<proteinExistence type="inferred from homology"/>
<comment type="similarity">
    <text evidence="2 6">Belongs to the GINS3/PSF3 family.</text>
</comment>
<dbReference type="GO" id="GO:0000811">
    <property type="term" value="C:GINS complex"/>
    <property type="evidence" value="ECO:0007669"/>
    <property type="project" value="UniProtKB-UniRule"/>
</dbReference>
<evidence type="ECO:0000256" key="3">
    <source>
        <dbReference type="ARBA" id="ARBA00022705"/>
    </source>
</evidence>
<dbReference type="eggNOG" id="KOG1106">
    <property type="taxonomic scope" value="Eukaryota"/>
</dbReference>
<dbReference type="InterPro" id="IPR055221">
    <property type="entry name" value="PSF3_N"/>
</dbReference>
<feature type="domain" description="GINS subunit" evidence="7">
    <location>
        <begin position="79"/>
        <end position="179"/>
    </location>
</feature>
<dbReference type="Pfam" id="PF05916">
    <property type="entry name" value="Sld5"/>
    <property type="match status" value="1"/>
</dbReference>
<sequence>MDSSALTISHDYLDIDSIIAVNTKVTTKMESTVCKLGFIDPACDSENIVKNTKLELPIWLTRELYNDGLATFELPKGYNESFRQVLEADANVVDLHRLGPNYYRLGQFLAALNLPESTAIANCLVDTFYQRLRRIMDFSSNSPTSLTPEIGQFVGKLDNEEVKLFEESRKAMEKFKAWEDRRIEKILSNELVTKLRKRKRAAMELD</sequence>
<dbReference type="CDD" id="cd11713">
    <property type="entry name" value="GINS_A_psf3"/>
    <property type="match status" value="1"/>
</dbReference>
<dbReference type="HOGENOM" id="CLU_081646_2_0_1"/>
<organism evidence="9 10">
    <name type="scientific">Tetranychus urticae</name>
    <name type="common">Two-spotted spider mite</name>
    <dbReference type="NCBI Taxonomy" id="32264"/>
    <lineage>
        <taxon>Eukaryota</taxon>
        <taxon>Metazoa</taxon>
        <taxon>Ecdysozoa</taxon>
        <taxon>Arthropoda</taxon>
        <taxon>Chelicerata</taxon>
        <taxon>Arachnida</taxon>
        <taxon>Acari</taxon>
        <taxon>Acariformes</taxon>
        <taxon>Trombidiformes</taxon>
        <taxon>Prostigmata</taxon>
        <taxon>Eleutherengona</taxon>
        <taxon>Raphignathae</taxon>
        <taxon>Tetranychoidea</taxon>
        <taxon>Tetranychidae</taxon>
        <taxon>Tetranychus</taxon>
    </lineage>
</organism>
<evidence type="ECO:0000313" key="10">
    <source>
        <dbReference type="Proteomes" id="UP000015104"/>
    </source>
</evidence>
<dbReference type="PANTHER" id="PTHR22768:SF0">
    <property type="entry name" value="DNA REPLICATION COMPLEX GINS PROTEIN PSF3"/>
    <property type="match status" value="1"/>
</dbReference>
<evidence type="ECO:0000256" key="4">
    <source>
        <dbReference type="ARBA" id="ARBA00023242"/>
    </source>
</evidence>
<dbReference type="KEGG" id="tut:107368056"/>
<dbReference type="OMA" id="AAYKEIY"/>
<evidence type="ECO:0000313" key="9">
    <source>
        <dbReference type="EnsemblMetazoa" id="tetur25g00740.1"/>
    </source>
</evidence>
<comment type="subunit">
    <text evidence="6">Component of the GINS complex.</text>
</comment>
<keyword evidence="10" id="KW-1185">Reference proteome</keyword>
<evidence type="ECO:0000256" key="2">
    <source>
        <dbReference type="ARBA" id="ARBA00006343"/>
    </source>
</evidence>
<name>T1KX12_TETUR</name>
<dbReference type="PANTHER" id="PTHR22768">
    <property type="entry name" value="DNA REPLICATION COMPLEX GINS PROTEIN PSF3"/>
    <property type="match status" value="1"/>
</dbReference>
<reference evidence="9" key="2">
    <citation type="submission" date="2015-06" db="UniProtKB">
        <authorList>
            <consortium name="EnsemblMetazoa"/>
        </authorList>
    </citation>
    <scope>IDENTIFICATION</scope>
</reference>
<dbReference type="SUPFAM" id="SSF158573">
    <property type="entry name" value="GINS helical bundle-like"/>
    <property type="match status" value="1"/>
</dbReference>
<dbReference type="InterPro" id="IPR021151">
    <property type="entry name" value="GINS_A"/>
</dbReference>
<evidence type="ECO:0000256" key="5">
    <source>
        <dbReference type="ARBA" id="ARBA00045258"/>
    </source>
</evidence>
<evidence type="ECO:0000259" key="7">
    <source>
        <dbReference type="Pfam" id="PF05916"/>
    </source>
</evidence>
<evidence type="ECO:0000259" key="8">
    <source>
        <dbReference type="Pfam" id="PF22466"/>
    </source>
</evidence>
<dbReference type="AlphaFoldDB" id="T1KX12"/>
<keyword evidence="3 6" id="KW-0235">DNA replication</keyword>